<dbReference type="GO" id="GO:0015562">
    <property type="term" value="F:efflux transmembrane transporter activity"/>
    <property type="evidence" value="ECO:0007669"/>
    <property type="project" value="InterPro"/>
</dbReference>
<dbReference type="PANTHER" id="PTHR30203:SF32">
    <property type="entry name" value="CATION EFFLUX SYSTEM PROTEIN CUSC"/>
    <property type="match status" value="1"/>
</dbReference>
<feature type="chain" id="PRO_5044048698" evidence="2">
    <location>
        <begin position="22"/>
        <end position="468"/>
    </location>
</feature>
<dbReference type="SUPFAM" id="SSF56954">
    <property type="entry name" value="Outer membrane efflux proteins (OEP)"/>
    <property type="match status" value="1"/>
</dbReference>
<dbReference type="EMBL" id="JALNTG010000054">
    <property type="protein sequence ID" value="MDD9321225.1"/>
    <property type="molecule type" value="Genomic_DNA"/>
</dbReference>
<dbReference type="PROSITE" id="PS51257">
    <property type="entry name" value="PROKAR_LIPOPROTEIN"/>
    <property type="match status" value="1"/>
</dbReference>
<dbReference type="InterPro" id="IPR010131">
    <property type="entry name" value="MdtP/NodT-like"/>
</dbReference>
<comment type="subcellular location">
    <subcellularLocation>
        <location evidence="2">Cell outer membrane</location>
        <topology evidence="2">Lipid-anchor</topology>
    </subcellularLocation>
</comment>
<dbReference type="Pfam" id="PF02321">
    <property type="entry name" value="OEP"/>
    <property type="match status" value="2"/>
</dbReference>
<protein>
    <submittedName>
        <fullName evidence="3">Efflux transporter outer membrane subunit</fullName>
    </submittedName>
</protein>
<dbReference type="Proteomes" id="UP001150055">
    <property type="component" value="Unassembled WGS sequence"/>
</dbReference>
<keyword evidence="2" id="KW-0449">Lipoprotein</keyword>
<sequence length="468" mass="51492">MMRTMYKFVVLVTCMSTLVGCMSLDPQYQRPTLPVEHSLNNSGVQSAQIAVSAIDWKEIFIDPRLQNVITLALQNNRDLRVAMLNIDKARATYRIQQADLFPSVSSSVSQTAQRSGTSSDTTQVSRSTSVSVGFTSWELDLFGRIQSLSREALETYFATEETQRSSRMSLIAEVAGDWLTVASYQQQLQIAQQTLTSQEKTLSLTYAKYKAGISSALDYEEIKTSVDSARADIASYKKLLAQSKNALDLIVGTKVPEDLLPAQTLEIDSIQLAEIQNNLSSEVLLNHPDVLYAEHTLKAANADIGAARAAFFPTISLTATAGRSSNALDNLFSAGAQTWSFIPTISLPIFQAGELKASLDSAKIQKNIYIAQYEKAIQSAFSDAKDALVTRQFIDEQLTAQKDLVRSSKRSFELSNALYKEGQASYLNVLTAQRTYYSAQQSLVTLLLEEQTNRVTLYKVLGGGADAE</sequence>
<dbReference type="RefSeq" id="WP_086375842.1">
    <property type="nucleotide sequence ID" value="NZ_JALNTG010000054.1"/>
</dbReference>
<accession>A0AB35K7X1</accession>
<dbReference type="InterPro" id="IPR003423">
    <property type="entry name" value="OMP_efflux"/>
</dbReference>
<evidence type="ECO:0000313" key="3">
    <source>
        <dbReference type="EMBL" id="MDD9321225.1"/>
    </source>
</evidence>
<dbReference type="PANTHER" id="PTHR30203">
    <property type="entry name" value="OUTER MEMBRANE CATION EFFLUX PROTEIN"/>
    <property type="match status" value="1"/>
</dbReference>
<feature type="signal peptide" evidence="2">
    <location>
        <begin position="1"/>
        <end position="21"/>
    </location>
</feature>
<dbReference type="NCBIfam" id="TIGR01845">
    <property type="entry name" value="outer_NodT"/>
    <property type="match status" value="1"/>
</dbReference>
<keyword evidence="2" id="KW-1134">Transmembrane beta strand</keyword>
<name>A0AB35K7X1_9GAMM</name>
<evidence type="ECO:0000313" key="4">
    <source>
        <dbReference type="Proteomes" id="UP001150055"/>
    </source>
</evidence>
<keyword evidence="2" id="KW-0732">Signal</keyword>
<keyword evidence="2" id="KW-0472">Membrane</keyword>
<dbReference type="AlphaFoldDB" id="A0AB35K7X1"/>
<evidence type="ECO:0000256" key="2">
    <source>
        <dbReference type="RuleBase" id="RU362097"/>
    </source>
</evidence>
<evidence type="ECO:0000256" key="1">
    <source>
        <dbReference type="ARBA" id="ARBA00007613"/>
    </source>
</evidence>
<dbReference type="GO" id="GO:0009279">
    <property type="term" value="C:cell outer membrane"/>
    <property type="evidence" value="ECO:0007669"/>
    <property type="project" value="UniProtKB-SubCell"/>
</dbReference>
<organism evidence="3 4">
    <name type="scientific">Acinetobacter lactucae</name>
    <dbReference type="NCBI Taxonomy" id="1785128"/>
    <lineage>
        <taxon>Bacteria</taxon>
        <taxon>Pseudomonadati</taxon>
        <taxon>Pseudomonadota</taxon>
        <taxon>Gammaproteobacteria</taxon>
        <taxon>Moraxellales</taxon>
        <taxon>Moraxellaceae</taxon>
        <taxon>Acinetobacter</taxon>
        <taxon>Acinetobacter calcoaceticus/baumannii complex</taxon>
    </lineage>
</organism>
<proteinExistence type="inferred from homology"/>
<keyword evidence="2" id="KW-0564">Palmitate</keyword>
<gene>
    <name evidence="3" type="ORF">M0O54_14095</name>
</gene>
<dbReference type="Gene3D" id="1.20.1600.10">
    <property type="entry name" value="Outer membrane efflux proteins (OEP)"/>
    <property type="match status" value="1"/>
</dbReference>
<dbReference type="Gene3D" id="2.20.200.10">
    <property type="entry name" value="Outer membrane efflux proteins (OEP)"/>
    <property type="match status" value="1"/>
</dbReference>
<reference evidence="3" key="1">
    <citation type="submission" date="2022-12" db="EMBL/GenBank/DDBJ databases">
        <title>Acinetobacter lactucae: Emerging opportunistic pathogenic species of genus Acinetobacter isolated from immunocompromised patients in clinical settings of India.</title>
        <authorList>
            <person name="Amar A.K."/>
            <person name="Sawant A.R."/>
            <person name="Meera M."/>
            <person name="Tomar A."/>
            <person name="Sistla S."/>
            <person name="Prashanth K."/>
        </authorList>
    </citation>
    <scope>NUCLEOTIDE SEQUENCE</scope>
    <source>
        <strain evidence="3">PKAL1828C</strain>
    </source>
</reference>
<comment type="caution">
    <text evidence="3">The sequence shown here is derived from an EMBL/GenBank/DDBJ whole genome shotgun (WGS) entry which is preliminary data.</text>
</comment>
<comment type="similarity">
    <text evidence="1 2">Belongs to the outer membrane factor (OMF) (TC 1.B.17) family.</text>
</comment>
<keyword evidence="2" id="KW-0812">Transmembrane</keyword>